<organism evidence="3 4">
    <name type="scientific">Enteractinococcus fodinae</name>
    <dbReference type="NCBI Taxonomy" id="684663"/>
    <lineage>
        <taxon>Bacteria</taxon>
        <taxon>Bacillati</taxon>
        <taxon>Actinomycetota</taxon>
        <taxon>Actinomycetes</taxon>
        <taxon>Micrococcales</taxon>
        <taxon>Micrococcaceae</taxon>
    </lineage>
</organism>
<dbReference type="RefSeq" id="WP_310171808.1">
    <property type="nucleotide sequence ID" value="NZ_BAABHE010000002.1"/>
</dbReference>
<evidence type="ECO:0000256" key="1">
    <source>
        <dbReference type="ARBA" id="ARBA00022801"/>
    </source>
</evidence>
<dbReference type="Pfam" id="PF00857">
    <property type="entry name" value="Isochorismatase"/>
    <property type="match status" value="1"/>
</dbReference>
<dbReference type="Gene3D" id="3.40.50.850">
    <property type="entry name" value="Isochorismatase-like"/>
    <property type="match status" value="1"/>
</dbReference>
<dbReference type="InterPro" id="IPR036380">
    <property type="entry name" value="Isochorismatase-like_sf"/>
</dbReference>
<dbReference type="CDD" id="cd00431">
    <property type="entry name" value="cysteine_hydrolases"/>
    <property type="match status" value="1"/>
</dbReference>
<keyword evidence="4" id="KW-1185">Reference proteome</keyword>
<dbReference type="InterPro" id="IPR000868">
    <property type="entry name" value="Isochorismatase-like_dom"/>
</dbReference>
<protein>
    <submittedName>
        <fullName evidence="3">Nicotinamidase-related amidase</fullName>
    </submittedName>
</protein>
<keyword evidence="1" id="KW-0378">Hydrolase</keyword>
<accession>A0ABU2AZ58</accession>
<dbReference type="InterPro" id="IPR050272">
    <property type="entry name" value="Isochorismatase-like_hydrls"/>
</dbReference>
<name>A0ABU2AZ58_9MICC</name>
<dbReference type="PANTHER" id="PTHR43540:SF6">
    <property type="entry name" value="ISOCHORISMATASE-LIKE DOMAIN-CONTAINING PROTEIN"/>
    <property type="match status" value="1"/>
</dbReference>
<gene>
    <name evidence="3" type="ORF">J2S62_000883</name>
</gene>
<feature type="domain" description="Isochorismatase-like" evidence="2">
    <location>
        <begin position="7"/>
        <end position="174"/>
    </location>
</feature>
<evidence type="ECO:0000313" key="4">
    <source>
        <dbReference type="Proteomes" id="UP001183794"/>
    </source>
</evidence>
<proteinExistence type="predicted"/>
<reference evidence="3 4" key="1">
    <citation type="submission" date="2023-07" db="EMBL/GenBank/DDBJ databases">
        <title>Sequencing the genomes of 1000 actinobacteria strains.</title>
        <authorList>
            <person name="Klenk H.-P."/>
        </authorList>
    </citation>
    <scope>NUCLEOTIDE SEQUENCE [LARGE SCALE GENOMIC DNA]</scope>
    <source>
        <strain evidence="3 4">DSM 22966</strain>
    </source>
</reference>
<dbReference type="EMBL" id="JAVDYJ010000001">
    <property type="protein sequence ID" value="MDR7346626.1"/>
    <property type="molecule type" value="Genomic_DNA"/>
</dbReference>
<evidence type="ECO:0000259" key="2">
    <source>
        <dbReference type="Pfam" id="PF00857"/>
    </source>
</evidence>
<evidence type="ECO:0000313" key="3">
    <source>
        <dbReference type="EMBL" id="MDR7346626.1"/>
    </source>
</evidence>
<dbReference type="PANTHER" id="PTHR43540">
    <property type="entry name" value="PEROXYUREIDOACRYLATE/UREIDOACRYLATE AMIDOHYDROLASE-RELATED"/>
    <property type="match status" value="1"/>
</dbReference>
<sequence>MTESRDALLLVDMQNAFFNEDGLAEQQEELVEAANRLSDAARQAEVPIFVVTTVHSRDESTWTLGMLAAGEGFLFNGDEGTEVVPGLDTSNTTRIEKTRDSAWFATDLHLRLSNLGVDRIVLAGVSTHGCVGQTARDAYAYNIRTTIVTDAVGDSRDDYHREQLSHLEDDGQAAMATVDEIIEKWTGA</sequence>
<comment type="caution">
    <text evidence="3">The sequence shown here is derived from an EMBL/GenBank/DDBJ whole genome shotgun (WGS) entry which is preliminary data.</text>
</comment>
<dbReference type="Proteomes" id="UP001183794">
    <property type="component" value="Unassembled WGS sequence"/>
</dbReference>
<dbReference type="SUPFAM" id="SSF52499">
    <property type="entry name" value="Isochorismatase-like hydrolases"/>
    <property type="match status" value="1"/>
</dbReference>